<keyword evidence="3 5" id="KW-0964">Secreted</keyword>
<organism evidence="6 7">
    <name type="scientific">Phytophthora nicotianae CJ01A1</name>
    <dbReference type="NCBI Taxonomy" id="1317063"/>
    <lineage>
        <taxon>Eukaryota</taxon>
        <taxon>Sar</taxon>
        <taxon>Stramenopiles</taxon>
        <taxon>Oomycota</taxon>
        <taxon>Peronosporomycetes</taxon>
        <taxon>Peronosporales</taxon>
        <taxon>Peronosporaceae</taxon>
        <taxon>Phytophthora</taxon>
    </lineage>
</organism>
<reference evidence="6 7" key="1">
    <citation type="submission" date="2013-11" db="EMBL/GenBank/DDBJ databases">
        <title>The Genome Sequence of Phytophthora parasitica CJ01A1.</title>
        <authorList>
            <consortium name="The Broad Institute Genomics Platform"/>
            <person name="Russ C."/>
            <person name="Tyler B."/>
            <person name="Panabieres F."/>
            <person name="Shan W."/>
            <person name="Tripathy S."/>
            <person name="Grunwald N."/>
            <person name="Machado M."/>
            <person name="Johnson C.S."/>
            <person name="Walker B."/>
            <person name="Young S.K."/>
            <person name="Zeng Q."/>
            <person name="Gargeya S."/>
            <person name="Fitzgerald M."/>
            <person name="Haas B."/>
            <person name="Abouelleil A."/>
            <person name="Allen A.W."/>
            <person name="Alvarado L."/>
            <person name="Arachchi H.M."/>
            <person name="Berlin A.M."/>
            <person name="Chapman S.B."/>
            <person name="Gainer-Dewar J."/>
            <person name="Goldberg J."/>
            <person name="Griggs A."/>
            <person name="Gujja S."/>
            <person name="Hansen M."/>
            <person name="Howarth C."/>
            <person name="Imamovic A."/>
            <person name="Ireland A."/>
            <person name="Larimer J."/>
            <person name="McCowan C."/>
            <person name="Murphy C."/>
            <person name="Pearson M."/>
            <person name="Poon T.W."/>
            <person name="Priest M."/>
            <person name="Roberts A."/>
            <person name="Saif S."/>
            <person name="Shea T."/>
            <person name="Sisk P."/>
            <person name="Sykes S."/>
            <person name="Wortman J."/>
            <person name="Nusbaum C."/>
            <person name="Birren B."/>
        </authorList>
    </citation>
    <scope>NUCLEOTIDE SEQUENCE [LARGE SCALE GENOMIC DNA]</scope>
    <source>
        <strain evidence="6 7">CJ01A1</strain>
    </source>
</reference>
<proteinExistence type="inferred from homology"/>
<accession>W2XLU0</accession>
<evidence type="ECO:0000313" key="7">
    <source>
        <dbReference type="Proteomes" id="UP000018958"/>
    </source>
</evidence>
<protein>
    <recommendedName>
        <fullName evidence="5">RxLR effector protein</fullName>
    </recommendedName>
</protein>
<evidence type="ECO:0000256" key="2">
    <source>
        <dbReference type="ARBA" id="ARBA00010400"/>
    </source>
</evidence>
<evidence type="ECO:0000313" key="6">
    <source>
        <dbReference type="EMBL" id="ETP22894.1"/>
    </source>
</evidence>
<gene>
    <name evidence="6" type="ORF">F441_03897</name>
</gene>
<name>W2XLU0_PHYNI</name>
<evidence type="ECO:0000256" key="5">
    <source>
        <dbReference type="RuleBase" id="RU367124"/>
    </source>
</evidence>
<evidence type="ECO:0000256" key="4">
    <source>
        <dbReference type="ARBA" id="ARBA00022729"/>
    </source>
</evidence>
<comment type="subcellular location">
    <subcellularLocation>
        <location evidence="1 5">Secreted</location>
    </subcellularLocation>
</comment>
<comment type="caution">
    <text evidence="6">The sequence shown here is derived from an EMBL/GenBank/DDBJ whole genome shotgun (WGS) entry which is preliminary data.</text>
</comment>
<dbReference type="EMBL" id="ANIX01000903">
    <property type="protein sequence ID" value="ETP22894.1"/>
    <property type="molecule type" value="Genomic_DNA"/>
</dbReference>
<dbReference type="OrthoDB" id="143519at2759"/>
<dbReference type="InterPro" id="IPR031825">
    <property type="entry name" value="RXLR"/>
</dbReference>
<comment type="domain">
    <text evidence="5">The RxLR-dEER motif acts to carry the protein into the host cell cytoplasm through binding to cell surface phosphatidylinositol-3-phosphate.</text>
</comment>
<evidence type="ECO:0000256" key="1">
    <source>
        <dbReference type="ARBA" id="ARBA00004613"/>
    </source>
</evidence>
<dbReference type="Proteomes" id="UP000018958">
    <property type="component" value="Unassembled WGS sequence"/>
</dbReference>
<dbReference type="AlphaFoldDB" id="W2XLU0"/>
<comment type="similarity">
    <text evidence="2 5">Belongs to the RxLR effector family.</text>
</comment>
<feature type="chain" id="PRO_5028506475" description="RxLR effector protein" evidence="5">
    <location>
        <begin position="22"/>
        <end position="188"/>
    </location>
</feature>
<keyword evidence="4 5" id="KW-0732">Signal</keyword>
<sequence length="188" mass="21213">MRLSTILLAITVAALASAIGAATTNLSKTTSIKLEFSSVAAHANINTQRRLRKHDSQLDRHTESQERAGISTWLSENISKLKTFFNNVDEMDDKAAQILKGKTPEEAEEVLHKLTDDILPLLENVERKGITPQNLGNHPTFKKLSNEEATHLKQYFDLYWKTFKGNMSERLVQTPERRMRAVKNGKVA</sequence>
<dbReference type="Pfam" id="PF16810">
    <property type="entry name" value="RXLR"/>
    <property type="match status" value="1"/>
</dbReference>
<feature type="signal peptide" evidence="5">
    <location>
        <begin position="1"/>
        <end position="21"/>
    </location>
</feature>
<evidence type="ECO:0000256" key="3">
    <source>
        <dbReference type="ARBA" id="ARBA00022525"/>
    </source>
</evidence>
<comment type="function">
    <text evidence="5">Effector that suppresses plant defense responses during pathogen infection.</text>
</comment>
<dbReference type="GO" id="GO:0005576">
    <property type="term" value="C:extracellular region"/>
    <property type="evidence" value="ECO:0007669"/>
    <property type="project" value="UniProtKB-SubCell"/>
</dbReference>